<proteinExistence type="predicted"/>
<feature type="transmembrane region" description="Helical" evidence="1">
    <location>
        <begin position="140"/>
        <end position="160"/>
    </location>
</feature>
<name>A0A8J3ZNW2_9ACTN</name>
<sequence>MTNTAVTSNNTLRKLAGAAFFAAPVLMVGGMLTSPPQNSNSARDYLASLARDWDLSILSANLFHYAWVLLAVAVPAALALLRGARGRTLASVGVVGTAVGAVQMSGLLFSDWTSAAMPTIVSLDEAVLVFDKVNADPSMAAWLLSAKVLAILMPVVLMAGLARNGTVGWWTAPMALTPMIVGPMVGGLAGCVVSLALYAPLFLVGYRLVRRASADVIAAEAAGPLAARSA</sequence>
<keyword evidence="1" id="KW-0472">Membrane</keyword>
<dbReference type="EMBL" id="BOPH01000017">
    <property type="protein sequence ID" value="GIJ66367.1"/>
    <property type="molecule type" value="Genomic_DNA"/>
</dbReference>
<evidence type="ECO:0008006" key="4">
    <source>
        <dbReference type="Google" id="ProtNLM"/>
    </source>
</evidence>
<dbReference type="RefSeq" id="WP_203926332.1">
    <property type="nucleotide sequence ID" value="NZ_BOPH01000017.1"/>
</dbReference>
<accession>A0A8J3ZNW2</accession>
<evidence type="ECO:0000256" key="1">
    <source>
        <dbReference type="SAM" id="Phobius"/>
    </source>
</evidence>
<dbReference type="AlphaFoldDB" id="A0A8J3ZNW2"/>
<protein>
    <recommendedName>
        <fullName evidence="4">DUF4386 family protein</fullName>
    </recommendedName>
</protein>
<gene>
    <name evidence="2" type="ORF">Voc01_012840</name>
</gene>
<keyword evidence="3" id="KW-1185">Reference proteome</keyword>
<organism evidence="2 3">
    <name type="scientific">Virgisporangium ochraceum</name>
    <dbReference type="NCBI Taxonomy" id="65505"/>
    <lineage>
        <taxon>Bacteria</taxon>
        <taxon>Bacillati</taxon>
        <taxon>Actinomycetota</taxon>
        <taxon>Actinomycetes</taxon>
        <taxon>Micromonosporales</taxon>
        <taxon>Micromonosporaceae</taxon>
        <taxon>Virgisporangium</taxon>
    </lineage>
</organism>
<keyword evidence="1" id="KW-1133">Transmembrane helix</keyword>
<evidence type="ECO:0000313" key="2">
    <source>
        <dbReference type="EMBL" id="GIJ66367.1"/>
    </source>
</evidence>
<reference evidence="2" key="1">
    <citation type="submission" date="2021-01" db="EMBL/GenBank/DDBJ databases">
        <title>Whole genome shotgun sequence of Virgisporangium ochraceum NBRC 16418.</title>
        <authorList>
            <person name="Komaki H."/>
            <person name="Tamura T."/>
        </authorList>
    </citation>
    <scope>NUCLEOTIDE SEQUENCE</scope>
    <source>
        <strain evidence="2">NBRC 16418</strain>
    </source>
</reference>
<feature type="transmembrane region" description="Helical" evidence="1">
    <location>
        <begin position="12"/>
        <end position="32"/>
    </location>
</feature>
<keyword evidence="1" id="KW-0812">Transmembrane</keyword>
<comment type="caution">
    <text evidence="2">The sequence shown here is derived from an EMBL/GenBank/DDBJ whole genome shotgun (WGS) entry which is preliminary data.</text>
</comment>
<evidence type="ECO:0000313" key="3">
    <source>
        <dbReference type="Proteomes" id="UP000635606"/>
    </source>
</evidence>
<feature type="transmembrane region" description="Helical" evidence="1">
    <location>
        <begin position="62"/>
        <end position="81"/>
    </location>
</feature>
<feature type="transmembrane region" description="Helical" evidence="1">
    <location>
        <begin position="180"/>
        <end position="204"/>
    </location>
</feature>
<dbReference type="Proteomes" id="UP000635606">
    <property type="component" value="Unassembled WGS sequence"/>
</dbReference>